<dbReference type="InterPro" id="IPR029058">
    <property type="entry name" value="AB_hydrolase_fold"/>
</dbReference>
<evidence type="ECO:0000313" key="3">
    <source>
        <dbReference type="Proteomes" id="UP001183176"/>
    </source>
</evidence>
<dbReference type="Proteomes" id="UP001183176">
    <property type="component" value="Unassembled WGS sequence"/>
</dbReference>
<dbReference type="GO" id="GO:0016787">
    <property type="term" value="F:hydrolase activity"/>
    <property type="evidence" value="ECO:0007669"/>
    <property type="project" value="UniProtKB-KW"/>
</dbReference>
<dbReference type="PANTHER" id="PTHR43433">
    <property type="entry name" value="HYDROLASE, ALPHA/BETA FOLD FAMILY PROTEIN"/>
    <property type="match status" value="1"/>
</dbReference>
<proteinExistence type="predicted"/>
<dbReference type="RefSeq" id="WP_311425586.1">
    <property type="nucleotide sequence ID" value="NZ_JAVREH010000112.1"/>
</dbReference>
<dbReference type="PANTHER" id="PTHR43433:SF10">
    <property type="entry name" value="AB HYDROLASE-1 DOMAIN-CONTAINING PROTEIN"/>
    <property type="match status" value="1"/>
</dbReference>
<dbReference type="InterPro" id="IPR050471">
    <property type="entry name" value="AB_hydrolase"/>
</dbReference>
<protein>
    <submittedName>
        <fullName evidence="2">Alpha/beta hydrolase</fullName>
    </submittedName>
</protein>
<reference evidence="3" key="1">
    <citation type="submission" date="2023-07" db="EMBL/GenBank/DDBJ databases">
        <title>30 novel species of actinomycetes from the DSMZ collection.</title>
        <authorList>
            <person name="Nouioui I."/>
        </authorList>
    </citation>
    <scope>NUCLEOTIDE SEQUENCE [LARGE SCALE GENOMIC DNA]</scope>
    <source>
        <strain evidence="3">DSM 44399</strain>
    </source>
</reference>
<name>A0ABU2JHM0_9ACTN</name>
<organism evidence="2 3">
    <name type="scientific">Jatrophihabitans lederbergiae</name>
    <dbReference type="NCBI Taxonomy" id="3075547"/>
    <lineage>
        <taxon>Bacteria</taxon>
        <taxon>Bacillati</taxon>
        <taxon>Actinomycetota</taxon>
        <taxon>Actinomycetes</taxon>
        <taxon>Jatrophihabitantales</taxon>
        <taxon>Jatrophihabitantaceae</taxon>
        <taxon>Jatrophihabitans</taxon>
    </lineage>
</organism>
<comment type="caution">
    <text evidence="2">The sequence shown here is derived from an EMBL/GenBank/DDBJ whole genome shotgun (WGS) entry which is preliminary data.</text>
</comment>
<gene>
    <name evidence="2" type="ORF">RM423_24135</name>
</gene>
<evidence type="ECO:0000313" key="2">
    <source>
        <dbReference type="EMBL" id="MDT0264449.1"/>
    </source>
</evidence>
<dbReference type="EMBL" id="JAVREH010000112">
    <property type="protein sequence ID" value="MDT0264449.1"/>
    <property type="molecule type" value="Genomic_DNA"/>
</dbReference>
<dbReference type="SUPFAM" id="SSF53474">
    <property type="entry name" value="alpha/beta-Hydrolases"/>
    <property type="match status" value="1"/>
</dbReference>
<keyword evidence="2" id="KW-0378">Hydrolase</keyword>
<sequence length="294" mass="32253">MLQEWGCRTTDGHQLRVQGAPASAGYPIFVHPGTPGSRHMFVPTVAAAADHGLRLICWDRPGYGERPGRPGRRTADVAQEAEAVAVALGVSRFATWGFSGGGAYALACAALLPQHVSGAVVMAGLAPYDAPGLDWTGHLSPVSRAEVELFFTDPGTARDRHRIDADDWFKVLSRPEGWWARWRDQAGKDEAHSPAVADHLALVFHEAMRRGDEGWWEDWSAALSPWCFDVRDIRVPVQLWYGVGDLSVGAEHGRWLAEHISGVNAHFLEGEDHTNLEALHQTQAWTWLVTTASD</sequence>
<dbReference type="Pfam" id="PF00561">
    <property type="entry name" value="Abhydrolase_1"/>
    <property type="match status" value="1"/>
</dbReference>
<feature type="domain" description="AB hydrolase-1" evidence="1">
    <location>
        <begin position="26"/>
        <end position="129"/>
    </location>
</feature>
<dbReference type="InterPro" id="IPR000073">
    <property type="entry name" value="AB_hydrolase_1"/>
</dbReference>
<dbReference type="Gene3D" id="3.40.50.1820">
    <property type="entry name" value="alpha/beta hydrolase"/>
    <property type="match status" value="1"/>
</dbReference>
<evidence type="ECO:0000259" key="1">
    <source>
        <dbReference type="Pfam" id="PF00561"/>
    </source>
</evidence>
<accession>A0ABU2JHM0</accession>
<keyword evidence="3" id="KW-1185">Reference proteome</keyword>